<dbReference type="OMA" id="MINDNPR"/>
<dbReference type="SMART" id="SM00587">
    <property type="entry name" value="CHK"/>
    <property type="match status" value="1"/>
</dbReference>
<organism evidence="2 3">
    <name type="scientific">Tigriopus californicus</name>
    <name type="common">Marine copepod</name>
    <dbReference type="NCBI Taxonomy" id="6832"/>
    <lineage>
        <taxon>Eukaryota</taxon>
        <taxon>Metazoa</taxon>
        <taxon>Ecdysozoa</taxon>
        <taxon>Arthropoda</taxon>
        <taxon>Crustacea</taxon>
        <taxon>Multicrustacea</taxon>
        <taxon>Hexanauplia</taxon>
        <taxon>Copepoda</taxon>
        <taxon>Harpacticoida</taxon>
        <taxon>Harpacticidae</taxon>
        <taxon>Tigriopus</taxon>
    </lineage>
</organism>
<dbReference type="PANTHER" id="PTHR11012">
    <property type="entry name" value="PROTEIN KINASE-LIKE DOMAIN-CONTAINING"/>
    <property type="match status" value="1"/>
</dbReference>
<sequence>MAFLRSDIINKELVDAVLSKIEGTKKVALETLTVGPSPYGRATLLEERYGVQATAKIRGHAKDYHWIAKILRSDVEKSNHARFLGILETESNFYQLLVPELTALGAPLPQFYPLLHSEYKKLGREILLLSDIRQLGFEAIKIDGKGNVLNNLDLGHTIKAIEWMARLHGLGYVLLAQHPRGPTGWIEDNPWIRKEDQERKEKPQTVHIDETDADGFRSRLMAMAARAIKSQTENNKRVDQYLERQNWLDDLRQEMWSNESASSNQIPFRTILHGEPWHGNVLYQYKKDPDQLDYPFTAALGDLQSCTYGRPGSDIAHFLLTSTTREFRKKYLDIVLKAYLLELEDVIQSQGMDHVPYSMQDLSADYKQGLVLGITFCLFAMPMLSDEQVDGPVQIGDYGDEVDSADALITPTIANKILEGIQEVLE</sequence>
<evidence type="ECO:0000259" key="1">
    <source>
        <dbReference type="SMART" id="SM00587"/>
    </source>
</evidence>
<evidence type="ECO:0000313" key="2">
    <source>
        <dbReference type="EMBL" id="TRY72995.1"/>
    </source>
</evidence>
<dbReference type="Proteomes" id="UP000318571">
    <property type="component" value="Chromosome 3"/>
</dbReference>
<evidence type="ECO:0000313" key="3">
    <source>
        <dbReference type="Proteomes" id="UP000318571"/>
    </source>
</evidence>
<dbReference type="InterPro" id="IPR004119">
    <property type="entry name" value="EcKL"/>
</dbReference>
<dbReference type="Gene3D" id="3.90.1200.10">
    <property type="match status" value="1"/>
</dbReference>
<dbReference type="PANTHER" id="PTHR11012:SF30">
    <property type="entry name" value="PROTEIN KINASE-LIKE DOMAIN-CONTAINING"/>
    <property type="match status" value="1"/>
</dbReference>
<proteinExistence type="predicted"/>
<dbReference type="SUPFAM" id="SSF56112">
    <property type="entry name" value="Protein kinase-like (PK-like)"/>
    <property type="match status" value="1"/>
</dbReference>
<dbReference type="Pfam" id="PF02958">
    <property type="entry name" value="EcKL"/>
    <property type="match status" value="1"/>
</dbReference>
<dbReference type="EMBL" id="VCGU01000007">
    <property type="protein sequence ID" value="TRY72995.1"/>
    <property type="molecule type" value="Genomic_DNA"/>
</dbReference>
<dbReference type="InterPro" id="IPR015897">
    <property type="entry name" value="CHK_kinase-like"/>
</dbReference>
<accession>A0A553P5M9</accession>
<dbReference type="InterPro" id="IPR011009">
    <property type="entry name" value="Kinase-like_dom_sf"/>
</dbReference>
<gene>
    <name evidence="2" type="ORF">TCAL_01879</name>
</gene>
<protein>
    <recommendedName>
        <fullName evidence="1">CHK kinase-like domain-containing protein</fullName>
    </recommendedName>
</protein>
<feature type="domain" description="CHK kinase-like" evidence="1">
    <location>
        <begin position="127"/>
        <end position="349"/>
    </location>
</feature>
<reference evidence="2 3" key="1">
    <citation type="journal article" date="2018" name="Nat. Ecol. Evol.">
        <title>Genomic signatures of mitonuclear coevolution across populations of Tigriopus californicus.</title>
        <authorList>
            <person name="Barreto F.S."/>
            <person name="Watson E.T."/>
            <person name="Lima T.G."/>
            <person name="Willett C.S."/>
            <person name="Edmands S."/>
            <person name="Li W."/>
            <person name="Burton R.S."/>
        </authorList>
    </citation>
    <scope>NUCLEOTIDE SEQUENCE [LARGE SCALE GENOMIC DNA]</scope>
    <source>
        <strain evidence="2 3">San Diego</strain>
    </source>
</reference>
<comment type="caution">
    <text evidence="2">The sequence shown here is derived from an EMBL/GenBank/DDBJ whole genome shotgun (WGS) entry which is preliminary data.</text>
</comment>
<keyword evidence="3" id="KW-1185">Reference proteome</keyword>
<name>A0A553P5M9_TIGCA</name>
<dbReference type="AlphaFoldDB" id="A0A553P5M9"/>